<evidence type="ECO:0000256" key="3">
    <source>
        <dbReference type="ARBA" id="ARBA00011969"/>
    </source>
</evidence>
<comment type="pathway">
    <text evidence="2">Protein modification; protein glycosylation.</text>
</comment>
<keyword evidence="6" id="KW-0812">Transmembrane</keyword>
<evidence type="ECO:0000313" key="17">
    <source>
        <dbReference type="EMBL" id="OGM54786.1"/>
    </source>
</evidence>
<dbReference type="Gene3D" id="3.40.50.2000">
    <property type="entry name" value="Glycogen Phosphorylase B"/>
    <property type="match status" value="2"/>
</dbReference>
<evidence type="ECO:0000313" key="18">
    <source>
        <dbReference type="Proteomes" id="UP000178603"/>
    </source>
</evidence>
<keyword evidence="5" id="KW-0808">Transferase</keyword>
<dbReference type="PANTHER" id="PTHR45918">
    <property type="entry name" value="ALPHA-1,3/1,6-MANNOSYLTRANSFERASE ALG2"/>
    <property type="match status" value="1"/>
</dbReference>
<keyword evidence="8" id="KW-1133">Transmembrane helix</keyword>
<gene>
    <name evidence="17" type="ORF">A3E44_01355</name>
</gene>
<dbReference type="Proteomes" id="UP000178603">
    <property type="component" value="Unassembled WGS sequence"/>
</dbReference>
<dbReference type="InterPro" id="IPR028098">
    <property type="entry name" value="Glyco_trans_4-like_N"/>
</dbReference>
<evidence type="ECO:0000256" key="1">
    <source>
        <dbReference type="ARBA" id="ARBA00004586"/>
    </source>
</evidence>
<reference evidence="17 18" key="1">
    <citation type="journal article" date="2016" name="Nat. Commun.">
        <title>Thousands of microbial genomes shed light on interconnected biogeochemical processes in an aquifer system.</title>
        <authorList>
            <person name="Anantharaman K."/>
            <person name="Brown C.T."/>
            <person name="Hug L.A."/>
            <person name="Sharon I."/>
            <person name="Castelle C.J."/>
            <person name="Probst A.J."/>
            <person name="Thomas B.C."/>
            <person name="Singh A."/>
            <person name="Wilkins M.J."/>
            <person name="Karaoz U."/>
            <person name="Brodie E.L."/>
            <person name="Williams K.H."/>
            <person name="Hubbard S.S."/>
            <person name="Banfield J.F."/>
        </authorList>
    </citation>
    <scope>NUCLEOTIDE SEQUENCE [LARGE SCALE GENOMIC DNA]</scope>
</reference>
<evidence type="ECO:0000256" key="12">
    <source>
        <dbReference type="ARBA" id="ARBA00032874"/>
    </source>
</evidence>
<sequence length="411" mass="46699">MVKKVKGKIAIFHCGFIYSGGGERIVLEEAKGLTKRGWEVRVFAPTVDKRKCYPEMVKEVGVKMFFPSIFNKLPLRNALRMISSSFLAPLLAINFHDIDVFVGANQPGAWIAFCMATMLRKPYMVYLNQPNRILYPRAVDREFGWYTTERDYHFLYKLLQRLNIFLVKLDWLSVTKAKSLLVNGDYIGNIIANVYGKEVVYAPAGANYFPNGLVDVFNGHVNVLVQKITKPYLLITNRHDPQKRFDYVISALAYISKSVPKLSLIIPGPFTDHTQELIDHAKDLGISKRVKFIGKVSERDLQKLYRNCAVYCYPSPDEDFGLGPLEAGGWGVPTVAWNHAGPTVTVKDGVTGFLADPYSVKDYGQKILTLMFSSKLRSKMGLTAWRRTKSIFNWEKHVDILEKEILRVLGQ</sequence>
<feature type="domain" description="Glycosyl transferase family 1" evidence="15">
    <location>
        <begin position="229"/>
        <end position="381"/>
    </location>
</feature>
<keyword evidence="7" id="KW-0256">Endoplasmic reticulum</keyword>
<evidence type="ECO:0000256" key="4">
    <source>
        <dbReference type="ARBA" id="ARBA00012649"/>
    </source>
</evidence>
<comment type="caution">
    <text evidence="17">The sequence shown here is derived from an EMBL/GenBank/DDBJ whole genome shotgun (WGS) entry which is preliminary data.</text>
</comment>
<accession>A0A1F8ASQ5</accession>
<comment type="catalytic activity">
    <reaction evidence="14">
        <text>an alpha-D-Man-(1-&gt;3)-beta-D-Man-(1-&gt;4)-beta-D-GlcNAc-(1-&gt;4)-alpha-D-GlcNAc-diphospho-di-trans,poly-cis-dolichol + GDP-alpha-D-mannose = an alpha-D-Man-(1-&gt;3)-[alpha-D-Man-(1-&gt;6)]-beta-D-Man-(1-&gt;4)-beta-D-GlcNAc-(1-&gt;4)-alpha-D-GlcNAc-diphospho-di-trans,poly-cis-dolichol + GDP + H(+)</text>
        <dbReference type="Rhea" id="RHEA:29519"/>
        <dbReference type="Rhea" id="RHEA-COMP:19513"/>
        <dbReference type="Rhea" id="RHEA-COMP:19515"/>
        <dbReference type="ChEBI" id="CHEBI:15378"/>
        <dbReference type="ChEBI" id="CHEBI:57527"/>
        <dbReference type="ChEBI" id="CHEBI:58189"/>
        <dbReference type="ChEBI" id="CHEBI:132510"/>
        <dbReference type="ChEBI" id="CHEBI:132511"/>
        <dbReference type="EC" id="2.4.1.257"/>
    </reaction>
    <physiologicalReaction direction="left-to-right" evidence="14">
        <dbReference type="Rhea" id="RHEA:29520"/>
    </physiologicalReaction>
</comment>
<dbReference type="GO" id="GO:0102704">
    <property type="term" value="F:GDP-Man:Man(2)GlcNAc(2)-PP-Dol alpha-1,6-mannosyltransferase activity"/>
    <property type="evidence" value="ECO:0007669"/>
    <property type="project" value="UniProtKB-EC"/>
</dbReference>
<dbReference type="PANTHER" id="PTHR45918:SF1">
    <property type="entry name" value="ALPHA-1,3_1,6-MANNOSYLTRANSFERASE ALG2"/>
    <property type="match status" value="1"/>
</dbReference>
<comment type="catalytic activity">
    <reaction evidence="13">
        <text>a beta-D-Man-(1-&gt;4)-beta-D-GlcNAc-(1-&gt;4)-alpha-D-GlcNAc-diphospho-di-trans,poly-cis-dolichol + GDP-alpha-D-mannose = an alpha-D-Man-(1-&gt;3)-beta-D-Man-(1-&gt;4)-beta-D-GlcNAc-(1-&gt;4)-alpha-D-GlcNAc-diphospho-di-trans,poly-cis-dolichol + GDP + H(+)</text>
        <dbReference type="Rhea" id="RHEA:29515"/>
        <dbReference type="Rhea" id="RHEA-COMP:19511"/>
        <dbReference type="Rhea" id="RHEA-COMP:19513"/>
        <dbReference type="ChEBI" id="CHEBI:15378"/>
        <dbReference type="ChEBI" id="CHEBI:57527"/>
        <dbReference type="ChEBI" id="CHEBI:58189"/>
        <dbReference type="ChEBI" id="CHEBI:58472"/>
        <dbReference type="ChEBI" id="CHEBI:132510"/>
        <dbReference type="EC" id="2.4.1.132"/>
    </reaction>
    <physiologicalReaction direction="left-to-right" evidence="13">
        <dbReference type="Rhea" id="RHEA:29516"/>
    </physiologicalReaction>
</comment>
<evidence type="ECO:0000256" key="2">
    <source>
        <dbReference type="ARBA" id="ARBA00004922"/>
    </source>
</evidence>
<dbReference type="EMBL" id="MGGW01000009">
    <property type="protein sequence ID" value="OGM54786.1"/>
    <property type="molecule type" value="Genomic_DNA"/>
</dbReference>
<evidence type="ECO:0000259" key="15">
    <source>
        <dbReference type="Pfam" id="PF00534"/>
    </source>
</evidence>
<dbReference type="AlphaFoldDB" id="A0A1F8ASQ5"/>
<name>A0A1F8ASQ5_9BACT</name>
<evidence type="ECO:0000256" key="7">
    <source>
        <dbReference type="ARBA" id="ARBA00022824"/>
    </source>
</evidence>
<evidence type="ECO:0000256" key="5">
    <source>
        <dbReference type="ARBA" id="ARBA00022679"/>
    </source>
</evidence>
<dbReference type="Pfam" id="PF00534">
    <property type="entry name" value="Glycos_transf_1"/>
    <property type="match status" value="1"/>
</dbReference>
<evidence type="ECO:0000256" key="6">
    <source>
        <dbReference type="ARBA" id="ARBA00022692"/>
    </source>
</evidence>
<protein>
    <recommendedName>
        <fullName evidence="10">GDP-Man:Man(1)GlcNAc(2)-PP-Dol alpha-1,3-mannosyltransferase</fullName>
        <ecNumber evidence="4">2.4.1.132</ecNumber>
        <ecNumber evidence="3">2.4.1.257</ecNumber>
    </recommendedName>
    <alternativeName>
        <fullName evidence="12">GDP-Man:Man(1)GlcNAc(2)-PP-dolichol mannosyltransferase</fullName>
    </alternativeName>
    <alternativeName>
        <fullName evidence="11">GDP-Man:Man(2)GlcNAc(2)-PP-Dol alpha-1,6-mannosyltransferase</fullName>
    </alternativeName>
</protein>
<proteinExistence type="predicted"/>
<dbReference type="InterPro" id="IPR001296">
    <property type="entry name" value="Glyco_trans_1"/>
</dbReference>
<dbReference type="GO" id="GO:0004378">
    <property type="term" value="F:GDP-Man:Man(1)GlcNAc(2)-PP-Dol alpha-1,3-mannosyltransferase activity"/>
    <property type="evidence" value="ECO:0007669"/>
    <property type="project" value="UniProtKB-EC"/>
</dbReference>
<dbReference type="EC" id="2.4.1.132" evidence="4"/>
<dbReference type="SUPFAM" id="SSF53756">
    <property type="entry name" value="UDP-Glycosyltransferase/glycogen phosphorylase"/>
    <property type="match status" value="1"/>
</dbReference>
<feature type="domain" description="Glycosyltransferase subfamily 4-like N-terminal" evidence="16">
    <location>
        <begin position="20"/>
        <end position="196"/>
    </location>
</feature>
<dbReference type="InterPro" id="IPR027054">
    <property type="entry name" value="ALG2"/>
</dbReference>
<evidence type="ECO:0000256" key="9">
    <source>
        <dbReference type="ARBA" id="ARBA00023136"/>
    </source>
</evidence>
<keyword evidence="9" id="KW-0472">Membrane</keyword>
<evidence type="ECO:0000256" key="11">
    <source>
        <dbReference type="ARBA" id="ARBA00032333"/>
    </source>
</evidence>
<dbReference type="UniPathway" id="UPA00378"/>
<evidence type="ECO:0000256" key="14">
    <source>
        <dbReference type="ARBA" id="ARBA00045104"/>
    </source>
</evidence>
<dbReference type="CDD" id="cd03801">
    <property type="entry name" value="GT4_PimA-like"/>
    <property type="match status" value="1"/>
</dbReference>
<dbReference type="EC" id="2.4.1.257" evidence="3"/>
<dbReference type="Pfam" id="PF13439">
    <property type="entry name" value="Glyco_transf_4"/>
    <property type="match status" value="1"/>
</dbReference>
<evidence type="ECO:0000259" key="16">
    <source>
        <dbReference type="Pfam" id="PF13439"/>
    </source>
</evidence>
<organism evidence="17 18">
    <name type="scientific">Candidatus Woesebacteria bacterium RIFCSPHIGHO2_12_FULL_41_24</name>
    <dbReference type="NCBI Taxonomy" id="1802510"/>
    <lineage>
        <taxon>Bacteria</taxon>
        <taxon>Candidatus Woeseibacteriota</taxon>
    </lineage>
</organism>
<evidence type="ECO:0000256" key="8">
    <source>
        <dbReference type="ARBA" id="ARBA00022989"/>
    </source>
</evidence>
<comment type="subcellular location">
    <subcellularLocation>
        <location evidence="1">Endoplasmic reticulum membrane</location>
    </subcellularLocation>
</comment>
<evidence type="ECO:0000256" key="10">
    <source>
        <dbReference type="ARBA" id="ARBA00032047"/>
    </source>
</evidence>
<evidence type="ECO:0000256" key="13">
    <source>
        <dbReference type="ARBA" id="ARBA00045103"/>
    </source>
</evidence>